<reference evidence="5" key="1">
    <citation type="submission" date="2022-08" db="EMBL/GenBank/DDBJ databases">
        <title>Novel sulfate-reducing endosymbionts in the free-living metamonad Anaeramoeba.</title>
        <authorList>
            <person name="Jerlstrom-Hultqvist J."/>
            <person name="Cepicka I."/>
            <person name="Gallot-Lavallee L."/>
            <person name="Salas-Leiva D."/>
            <person name="Curtis B.A."/>
            <person name="Zahonova K."/>
            <person name="Pipaliya S."/>
            <person name="Dacks J."/>
            <person name="Roger A.J."/>
        </authorList>
    </citation>
    <scope>NUCLEOTIDE SEQUENCE</scope>
    <source>
        <strain evidence="5">Schooner1</strain>
    </source>
</reference>
<dbReference type="InterPro" id="IPR014768">
    <property type="entry name" value="GBD/FH3_dom"/>
</dbReference>
<dbReference type="SMART" id="SM00498">
    <property type="entry name" value="FH2"/>
    <property type="match status" value="1"/>
</dbReference>
<feature type="region of interest" description="Disordered" evidence="2">
    <location>
        <begin position="669"/>
        <end position="691"/>
    </location>
</feature>
<evidence type="ECO:0000256" key="2">
    <source>
        <dbReference type="SAM" id="MobiDB-lite"/>
    </source>
</evidence>
<dbReference type="InterPro" id="IPR015425">
    <property type="entry name" value="FH2_Formin"/>
</dbReference>
<feature type="region of interest" description="Disordered" evidence="2">
    <location>
        <begin position="1229"/>
        <end position="1264"/>
    </location>
</feature>
<comment type="caution">
    <text evidence="5">The sequence shown here is derived from an EMBL/GenBank/DDBJ whole genome shotgun (WGS) entry which is preliminary data.</text>
</comment>
<proteinExistence type="predicted"/>
<accession>A0ABQ8YYF8</accession>
<dbReference type="SUPFAM" id="SSF48371">
    <property type="entry name" value="ARM repeat"/>
    <property type="match status" value="1"/>
</dbReference>
<feature type="coiled-coil region" evidence="1">
    <location>
        <begin position="875"/>
        <end position="1113"/>
    </location>
</feature>
<dbReference type="PANTHER" id="PTHR45725">
    <property type="entry name" value="FORMIN HOMOLOGY 2 FAMILY MEMBER"/>
    <property type="match status" value="1"/>
</dbReference>
<feature type="region of interest" description="Disordered" evidence="2">
    <location>
        <begin position="475"/>
        <end position="504"/>
    </location>
</feature>
<evidence type="ECO:0000313" key="6">
    <source>
        <dbReference type="Proteomes" id="UP001150062"/>
    </source>
</evidence>
<feature type="compositionally biased region" description="Acidic residues" evidence="2">
    <location>
        <begin position="1229"/>
        <end position="1259"/>
    </location>
</feature>
<sequence>MSKRFKKLLSKKKKKSVDLTNTNTTTSKNQNEKKLQQVLPMPPENELNNMFENLLMELCLTDQTKKQMKQMTNEKKWSVLGQHKSKKELMSLESAYGKSLENFPKTYIDQLKAKCDLQFMIGLGTALSSNPLSWTIEFLGLGGLSLLIDSLSRLAHKPPTQKTKSDESLANEFLRAFKAIMNSSVGLEALLSDKRYTIVITMCLDLNDWLALKRVVELLIVISVVPPNGHRYCLESLSYFREKRNLKSRFTVLTNLLKRSIGDQNSKEFQEFCVMFINSLIDTPQEPYACLELRKEFALLGIRRILKKLQNERIAQLNVQIQKFEEGWSRDQNATGEIIEDIPERDEKDVEQIFEFLSNNAMRSEFKDDFLLVLNKLCDISYDSSMTVWSQIDSLTSKILEMDIERDVANVQELLFGLEGLQDNEKIQNLESLILQQKDVTKEYESNMDLLVKVSSLKLIHLHNIIKLQEEKKMQLKRENSNNKNNNSNYNNQSNTNNNNDDDEKNKEKLIIEELNGQLTNLLKESEELEKRCILNETGIESDDLNDSGLVKLNQQIILLNSELEILLQNISNLKGDALTYQQTILTLNNVYLNLQKETDQLEDEMNEMNETKMVPISFRGREIIEFSEEKHVLGNEIKELKEQLIKKKKQIEENKILLKKEIAKYNDQNKDKEENNSSTQKEEKEEKMENLDEQIIELENNSNLLHQFLLSIKTKNQLEIDHFNANLNEVNNLNSTNDENDDENESSTTQWKNKITNIKNPKQFKELKKSYINEKEKYLNEMQILIKQLSEYKFQNEYYKTDIELLKESYKQKIESIKNIKRSVFSNEKDLDSIIGNLEKGKEYYVKKINNLKEGLNTYRIMEKQKIENLKIIINNKKNNLQLNELKLKKQKQKNEKLVLNSTAYQQTLTKLKQNFENKIENYLNNIDEIRYVYEQDYIKQQQEGYILPEINKTEEEIGNELNEKEQQIKNYEFENRQQEVAIEEMNQEIAKLIKENDYFANNNIRLKNDYRVLINNEKNIEKSLEGKVNQLQSTLVNLKERNIIDNILLEDRSKLNQLENQIRKLKIEILKEQNIGKLSISNSKTISESLIEQVKKEISFYKTHMKEISNDMLLERRRINEKMKLIMETHLMNNNNNIINEYEDGLYTLAQELQSCIEFQTQHEKNIKDLDNNCKLKLNNLIKIKSTLKIDEKKGKGNYKSNNIQVEKVESIIDDFEKMDFEFTDNTDEIDDVDSYGGVDDDDDDDDDDDQDEDDENNYGFNKKRIKFENMIQKIDEENNEFNRQLMANYEEDDEENELILNILNDQNNKKQENIINDQGTGKENDDDSDNKTDVDENGNNQRTKMKNLNWKPISQQQIQNTFWSQISMENVELNTEKLEKYFNLTDSLNGILNNKEEIKVLSKERSTKYETVLNAINISLNELKNGIMNFDEKTISIKQLKDLINLSPTNSEFLKIAEYKDIKKSNNSFVYSNFMNAGRAEEFLIEMAEMPNFLNKLNSWYCQRTFDEKIKKINEMNENVLSACTELRSSKSLKTTLSVILAIGNYLNGGTFRGGAYGFKLSSLPKLYNVKGNDIDSPNLLHYLGYFLKRNFPETKQLLHELPHINSALRTSFSFIKREFLKLNSGLKAIQNELSQFDSEQKKSNNQINNLFSKIMNPFLNGAINDFEISVKNFKNCQKKFSQTISYFGEDFKLKPSDFFSPIFDFCKKLDRILNQTGMQIIAPTTPRTKQSGMGVFDGIFKSLRSTVKKTKTEDEN</sequence>
<dbReference type="PROSITE" id="PS51444">
    <property type="entry name" value="FH2"/>
    <property type="match status" value="1"/>
</dbReference>
<dbReference type="EMBL" id="JAOAOG010000098">
    <property type="protein sequence ID" value="KAJ6249680.1"/>
    <property type="molecule type" value="Genomic_DNA"/>
</dbReference>
<dbReference type="InterPro" id="IPR010473">
    <property type="entry name" value="GTPase-bd"/>
</dbReference>
<dbReference type="InterPro" id="IPR042201">
    <property type="entry name" value="FH2_Formin_sf"/>
</dbReference>
<feature type="domain" description="FH2" evidence="4">
    <location>
        <begin position="1338"/>
        <end position="1739"/>
    </location>
</feature>
<feature type="coiled-coil region" evidence="1">
    <location>
        <begin position="769"/>
        <end position="796"/>
    </location>
</feature>
<keyword evidence="1" id="KW-0175">Coiled coil</keyword>
<name>A0ABQ8YYF8_9EUKA</name>
<dbReference type="InterPro" id="IPR051425">
    <property type="entry name" value="Formin_Homology"/>
</dbReference>
<evidence type="ECO:0000256" key="1">
    <source>
        <dbReference type="SAM" id="Coils"/>
    </source>
</evidence>
<dbReference type="SUPFAM" id="SSF101447">
    <property type="entry name" value="Formin homology 2 domain (FH2 domain)"/>
    <property type="match status" value="1"/>
</dbReference>
<dbReference type="Gene3D" id="1.20.58.2220">
    <property type="entry name" value="Formin, FH2 domain"/>
    <property type="match status" value="1"/>
</dbReference>
<feature type="compositionally biased region" description="Low complexity" evidence="2">
    <location>
        <begin position="482"/>
        <end position="499"/>
    </location>
</feature>
<feature type="region of interest" description="Disordered" evidence="2">
    <location>
        <begin position="732"/>
        <end position="751"/>
    </location>
</feature>
<dbReference type="Gene3D" id="1.25.10.10">
    <property type="entry name" value="Leucine-rich Repeat Variant"/>
    <property type="match status" value="1"/>
</dbReference>
<dbReference type="InterPro" id="IPR010472">
    <property type="entry name" value="FH3_dom"/>
</dbReference>
<evidence type="ECO:0000313" key="5">
    <source>
        <dbReference type="EMBL" id="KAJ6249680.1"/>
    </source>
</evidence>
<feature type="compositionally biased region" description="Basic residues" evidence="2">
    <location>
        <begin position="1"/>
        <end position="15"/>
    </location>
</feature>
<feature type="region of interest" description="Disordered" evidence="2">
    <location>
        <begin position="1313"/>
        <end position="1350"/>
    </location>
</feature>
<dbReference type="InterPro" id="IPR011989">
    <property type="entry name" value="ARM-like"/>
</dbReference>
<evidence type="ECO:0000259" key="3">
    <source>
        <dbReference type="PROSITE" id="PS51232"/>
    </source>
</evidence>
<organism evidence="5 6">
    <name type="scientific">Anaeramoeba flamelloides</name>
    <dbReference type="NCBI Taxonomy" id="1746091"/>
    <lineage>
        <taxon>Eukaryota</taxon>
        <taxon>Metamonada</taxon>
        <taxon>Anaeramoebidae</taxon>
        <taxon>Anaeramoeba</taxon>
    </lineage>
</organism>
<dbReference type="PANTHER" id="PTHR45725:SF1">
    <property type="entry name" value="DISHEVELLED ASSOCIATED ACTIVATOR OF MORPHOGENESIS, ISOFORM D"/>
    <property type="match status" value="1"/>
</dbReference>
<feature type="domain" description="GBD/FH3" evidence="3">
    <location>
        <begin position="39"/>
        <end position="407"/>
    </location>
</feature>
<dbReference type="SMART" id="SM01140">
    <property type="entry name" value="Drf_GBD"/>
    <property type="match status" value="1"/>
</dbReference>
<feature type="region of interest" description="Disordered" evidence="2">
    <location>
        <begin position="1"/>
        <end position="34"/>
    </location>
</feature>
<dbReference type="Pfam" id="PF02181">
    <property type="entry name" value="FH2"/>
    <property type="match status" value="1"/>
</dbReference>
<protein>
    <submittedName>
        <fullName evidence="5">Disheveled-associated activator of morphogenesis 2</fullName>
    </submittedName>
</protein>
<dbReference type="Pfam" id="PF06371">
    <property type="entry name" value="Drf_GBD"/>
    <property type="match status" value="1"/>
</dbReference>
<dbReference type="SMART" id="SM01139">
    <property type="entry name" value="Drf_FH3"/>
    <property type="match status" value="1"/>
</dbReference>
<keyword evidence="6" id="KW-1185">Reference proteome</keyword>
<dbReference type="InterPro" id="IPR016024">
    <property type="entry name" value="ARM-type_fold"/>
</dbReference>
<dbReference type="PROSITE" id="PS51232">
    <property type="entry name" value="GBD_FH3"/>
    <property type="match status" value="1"/>
</dbReference>
<gene>
    <name evidence="5" type="ORF">M0813_17103</name>
</gene>
<evidence type="ECO:0000259" key="4">
    <source>
        <dbReference type="PROSITE" id="PS51444"/>
    </source>
</evidence>
<dbReference type="Proteomes" id="UP001150062">
    <property type="component" value="Unassembled WGS sequence"/>
</dbReference>